<evidence type="ECO:0000313" key="2">
    <source>
        <dbReference type="EMBL" id="HIQ70906.1"/>
    </source>
</evidence>
<name>A0A9D0Z977_9FIRM</name>
<dbReference type="Proteomes" id="UP000886887">
    <property type="component" value="Unassembled WGS sequence"/>
</dbReference>
<reference evidence="2" key="2">
    <citation type="journal article" date="2021" name="PeerJ">
        <title>Extensive microbial diversity within the chicken gut microbiome revealed by metagenomics and culture.</title>
        <authorList>
            <person name="Gilroy R."/>
            <person name="Ravi A."/>
            <person name="Getino M."/>
            <person name="Pursley I."/>
            <person name="Horton D.L."/>
            <person name="Alikhan N.F."/>
            <person name="Baker D."/>
            <person name="Gharbi K."/>
            <person name="Hall N."/>
            <person name="Watson M."/>
            <person name="Adriaenssens E.M."/>
            <person name="Foster-Nyarko E."/>
            <person name="Jarju S."/>
            <person name="Secka A."/>
            <person name="Antonio M."/>
            <person name="Oren A."/>
            <person name="Chaudhuri R.R."/>
            <person name="La Ragione R."/>
            <person name="Hildebrand F."/>
            <person name="Pallen M.J."/>
        </authorList>
    </citation>
    <scope>NUCLEOTIDE SEQUENCE</scope>
    <source>
        <strain evidence="2">ChiSxjej2B14-6234</strain>
    </source>
</reference>
<comment type="caution">
    <text evidence="2">The sequence shown here is derived from an EMBL/GenBank/DDBJ whole genome shotgun (WGS) entry which is preliminary data.</text>
</comment>
<dbReference type="InterPro" id="IPR024207">
    <property type="entry name" value="CotJB_dom"/>
</dbReference>
<dbReference type="EMBL" id="DVFJ01000006">
    <property type="protein sequence ID" value="HIQ70906.1"/>
    <property type="molecule type" value="Genomic_DNA"/>
</dbReference>
<feature type="domain" description="Protein CotJB" evidence="1">
    <location>
        <begin position="11"/>
        <end position="40"/>
    </location>
</feature>
<dbReference type="Pfam" id="PF12652">
    <property type="entry name" value="CotJB"/>
    <property type="match status" value="1"/>
</dbReference>
<keyword evidence="2" id="KW-0946">Virion</keyword>
<protein>
    <submittedName>
        <fullName evidence="2">Spore coat protein CotJB</fullName>
    </submittedName>
</protein>
<reference evidence="2" key="1">
    <citation type="submission" date="2020-10" db="EMBL/GenBank/DDBJ databases">
        <authorList>
            <person name="Gilroy R."/>
        </authorList>
    </citation>
    <scope>NUCLEOTIDE SEQUENCE</scope>
    <source>
        <strain evidence="2">ChiSxjej2B14-6234</strain>
    </source>
</reference>
<organism evidence="2 3">
    <name type="scientific">Candidatus Onthenecus intestinigallinarum</name>
    <dbReference type="NCBI Taxonomy" id="2840875"/>
    <lineage>
        <taxon>Bacteria</taxon>
        <taxon>Bacillati</taxon>
        <taxon>Bacillota</taxon>
        <taxon>Clostridia</taxon>
        <taxon>Eubacteriales</taxon>
        <taxon>Candidatus Onthenecus</taxon>
    </lineage>
</organism>
<gene>
    <name evidence="2" type="ORF">IAB73_01690</name>
</gene>
<evidence type="ECO:0000259" key="1">
    <source>
        <dbReference type="Pfam" id="PF12652"/>
    </source>
</evidence>
<accession>A0A9D0Z977</accession>
<sequence length="75" mass="8682">MCDACVNLARSFAAWEVRLYLDTHPEDISALALYRRLCAQECGGYACVPHERDRWSWIDDPWPWELEANLPGKEA</sequence>
<dbReference type="AlphaFoldDB" id="A0A9D0Z977"/>
<evidence type="ECO:0000313" key="3">
    <source>
        <dbReference type="Proteomes" id="UP000886887"/>
    </source>
</evidence>
<keyword evidence="2" id="KW-0167">Capsid protein</keyword>
<proteinExistence type="predicted"/>